<dbReference type="InterPro" id="IPR009003">
    <property type="entry name" value="Peptidase_S1_PA"/>
</dbReference>
<accession>A0A0C1E3Y2</accession>
<protein>
    <recommendedName>
        <fullName evidence="3">Serine protease</fullName>
    </recommendedName>
</protein>
<dbReference type="PATRIC" id="fig|83552.4.peg.2703"/>
<gene>
    <name evidence="1" type="ORF">DB43_AS00020</name>
</gene>
<name>A0A0C1E3Y2_9BACT</name>
<sequence length="391" mass="44588">MHFSTDFSSQEGFCLESNQQFVQSNGNEPVSHHLSFTLRKIWQAVGRINDSTSQLGNCTLISFNLAITPYHCIADVDVRNLTAVFRNVFYQGKELPGQSSKVLGIVECDPILDYAIIHLDGLPGKMLSVLPICDGSAFTPTPIFLHYPIGKSLKVSFYKMEVEQRVGAITNRLFTREIKYRSSGGAYINQEGTFVAMHLGVERERTHLDLQSVAISIEAIMKVHPEGILSSFAKNELEQNAVTLPLNPQYVYELDFCPLSYMHAEFFSHKNFEDGNYVLRRPAIRVPGIVIEKAQSKYTHCWPGEEKETSLLRWFNLDDVVELAQAIVKCQIPLRISHRRDIPYIHVQINPLDIILSNNLSKKLREADYINLLATFDEKSKYWSIHFYPNK</sequence>
<dbReference type="Proteomes" id="UP000031307">
    <property type="component" value="Unassembled WGS sequence"/>
</dbReference>
<dbReference type="EMBL" id="JSAM01000129">
    <property type="protein sequence ID" value="KIA76132.1"/>
    <property type="molecule type" value="Genomic_DNA"/>
</dbReference>
<dbReference type="RefSeq" id="WP_039378378.1">
    <property type="nucleotide sequence ID" value="NZ_JSAM01000129.1"/>
</dbReference>
<dbReference type="Pfam" id="PF13365">
    <property type="entry name" value="Trypsin_2"/>
    <property type="match status" value="1"/>
</dbReference>
<proteinExistence type="predicted"/>
<reference evidence="1 2" key="1">
    <citation type="journal article" date="2014" name="Mol. Biol. Evol.">
        <title>Massive expansion of Ubiquitination-related gene families within the Chlamydiae.</title>
        <authorList>
            <person name="Domman D."/>
            <person name="Collingro A."/>
            <person name="Lagkouvardos I."/>
            <person name="Gehre L."/>
            <person name="Weinmaier T."/>
            <person name="Rattei T."/>
            <person name="Subtil A."/>
            <person name="Horn M."/>
        </authorList>
    </citation>
    <scope>NUCLEOTIDE SEQUENCE [LARGE SCALE GENOMIC DNA]</scope>
    <source>
        <strain evidence="1 2">OEW1</strain>
    </source>
</reference>
<comment type="caution">
    <text evidence="1">The sequence shown here is derived from an EMBL/GenBank/DDBJ whole genome shotgun (WGS) entry which is preliminary data.</text>
</comment>
<organism evidence="1 2">
    <name type="scientific">Parachlamydia acanthamoebae</name>
    <dbReference type="NCBI Taxonomy" id="83552"/>
    <lineage>
        <taxon>Bacteria</taxon>
        <taxon>Pseudomonadati</taxon>
        <taxon>Chlamydiota</taxon>
        <taxon>Chlamydiia</taxon>
        <taxon>Parachlamydiales</taxon>
        <taxon>Parachlamydiaceae</taxon>
        <taxon>Parachlamydia</taxon>
    </lineage>
</organism>
<evidence type="ECO:0000313" key="1">
    <source>
        <dbReference type="EMBL" id="KIA76132.1"/>
    </source>
</evidence>
<dbReference type="AlphaFoldDB" id="A0A0C1E3Y2"/>
<dbReference type="SUPFAM" id="SSF50494">
    <property type="entry name" value="Trypsin-like serine proteases"/>
    <property type="match status" value="1"/>
</dbReference>
<evidence type="ECO:0000313" key="2">
    <source>
        <dbReference type="Proteomes" id="UP000031307"/>
    </source>
</evidence>
<evidence type="ECO:0008006" key="3">
    <source>
        <dbReference type="Google" id="ProtNLM"/>
    </source>
</evidence>